<feature type="transmembrane region" description="Helical" evidence="6">
    <location>
        <begin position="66"/>
        <end position="85"/>
    </location>
</feature>
<keyword evidence="9" id="KW-1185">Reference proteome</keyword>
<keyword evidence="4 6" id="KW-0472">Membrane</keyword>
<sequence>MVQQYSAWRVLTRRKHLAADGNEGESKLNRVLGLWDLTALGVGSTLGAGVYVLAGQIAKDQAGPSVMLSFAIAALASLLAGICYAEFGARVPKAGSAYVYSYVCIGEFVAFVIGWNLMLEYVIGTASVCRGISLYLDTLLNDTLKQSFAEAAPMHVSFLGSYFDFLAFGLVVVFGVALAFGVDTSAMANNFVTCVNIFILGFVIIAGAIKADFSNWTVDASAPPENATNIGNGGFFPFGFEGTLRGAATCFFGFVGFDCIATTGEEVRHPRKNIPRSILLSLLIIFLCYFGVSTVLTLMLPYYEQDVNAPLPYAFEYVGWPVAMWIVTIGGLVGLLASLFGALFPLPRVMYSMAQDGLLFRFLGKVSPRFQVPVTGSIVAALFTALIAGLFDLAQLVNLLSIGTLLAYSVVAISITILRYMEYCDAEEQSSPTAAITETTSLTTRSARFTWSSMCTQLFNVHRVPEPNQLSTRIVGVLTTLFCLLSLGLGVLLMQAYPAIKSQKPWALTLLILLILLIALVLLLICLQPREAHSRLFRVPFVPVVPAISIFINIYLMLQLDSWTWIRFGVWMIVGIPIYLACWCLYDIKDPTKRNPERLAFYRALKKPNEPPPAPCNGNANGNGNGFGQPSKQSTITNETQIKRNSSSLDEIQNLSEVVDELKEHKNANGKIFYVEDTKSVHSRSTLSTNEAEDERSVIAMLDDVLDAEDSQQQQLDEQQIFERNFSIDSELLPSVIETTIVATVHSSSSDDDDVSSQRSVERPTVEDCRQAAGDMLRELFDSSAFYEQLLAARASREASKQQVVPVVPVVPAVVRPTPVELRAQLRRVPSVSSVASQASIASSVEDPLHSEKFKDRLSHIIMNPNANKHRRQEEAAPLQEVDEARPSRPQLKQSKSETDVRLLLLKAIRELKTDDDEADNKSNGYSNGNANANANVGASANADEAAVAAPGAAHIPRAPKFDPVLYKTINSISLHKQRPSLSRELVVDAKNTKLVVPSTPMLTSGFAGPKPKPEPEPEPESESEPVPFKAKLEAILQRGPSHRLQQRPGADGGAVVRWCAVGRNRCLSIYFFYGLPNSYREMRRQRAGWQKLKYSEQF</sequence>
<dbReference type="GO" id="GO:0015189">
    <property type="term" value="F:L-lysine transmembrane transporter activity"/>
    <property type="evidence" value="ECO:0007669"/>
    <property type="project" value="TreeGrafter"/>
</dbReference>
<evidence type="ECO:0000256" key="1">
    <source>
        <dbReference type="ARBA" id="ARBA00004141"/>
    </source>
</evidence>
<feature type="transmembrane region" description="Helical" evidence="6">
    <location>
        <begin position="539"/>
        <end position="558"/>
    </location>
</feature>
<evidence type="ECO:0000256" key="6">
    <source>
        <dbReference type="SAM" id="Phobius"/>
    </source>
</evidence>
<evidence type="ECO:0000256" key="3">
    <source>
        <dbReference type="ARBA" id="ARBA00022989"/>
    </source>
</evidence>
<dbReference type="PANTHER" id="PTHR43243:SF105">
    <property type="entry name" value="CATIONIC AMINO ACID TRANSPORTER C-TERMINAL DOMAIN-CONTAINING PROTEIN"/>
    <property type="match status" value="1"/>
</dbReference>
<comment type="caution">
    <text evidence="8">The sequence shown here is derived from an EMBL/GenBank/DDBJ whole genome shotgun (WGS) entry which is preliminary data.</text>
</comment>
<feature type="region of interest" description="Disordered" evidence="5">
    <location>
        <begin position="610"/>
        <end position="636"/>
    </location>
</feature>
<comment type="subcellular location">
    <subcellularLocation>
        <location evidence="1">Membrane</location>
        <topology evidence="1">Multi-pass membrane protein</topology>
    </subcellularLocation>
</comment>
<dbReference type="GO" id="GO:0005886">
    <property type="term" value="C:plasma membrane"/>
    <property type="evidence" value="ECO:0007669"/>
    <property type="project" value="TreeGrafter"/>
</dbReference>
<keyword evidence="3 6" id="KW-1133">Transmembrane helix</keyword>
<dbReference type="Gene3D" id="1.20.1740.10">
    <property type="entry name" value="Amino acid/polyamine transporter I"/>
    <property type="match status" value="2"/>
</dbReference>
<feature type="transmembrane region" description="Helical" evidence="6">
    <location>
        <begin position="278"/>
        <end position="302"/>
    </location>
</feature>
<feature type="transmembrane region" description="Helical" evidence="6">
    <location>
        <begin position="564"/>
        <end position="586"/>
    </location>
</feature>
<dbReference type="STRING" id="7232.A0A484BC52"/>
<evidence type="ECO:0000256" key="4">
    <source>
        <dbReference type="ARBA" id="ARBA00023136"/>
    </source>
</evidence>
<evidence type="ECO:0000256" key="2">
    <source>
        <dbReference type="ARBA" id="ARBA00022692"/>
    </source>
</evidence>
<feature type="transmembrane region" description="Helical" evidence="6">
    <location>
        <begin position="97"/>
        <end position="115"/>
    </location>
</feature>
<feature type="transmembrane region" description="Helical" evidence="6">
    <location>
        <begin position="322"/>
        <end position="344"/>
    </location>
</feature>
<feature type="transmembrane region" description="Helical" evidence="6">
    <location>
        <begin position="34"/>
        <end position="54"/>
    </location>
</feature>
<feature type="transmembrane region" description="Helical" evidence="6">
    <location>
        <begin position="474"/>
        <end position="494"/>
    </location>
</feature>
<feature type="region of interest" description="Disordered" evidence="5">
    <location>
        <begin position="746"/>
        <end position="767"/>
    </location>
</feature>
<feature type="region of interest" description="Disordered" evidence="5">
    <location>
        <begin position="1000"/>
        <end position="1027"/>
    </location>
</feature>
<dbReference type="Pfam" id="PF13520">
    <property type="entry name" value="AA_permease_2"/>
    <property type="match status" value="1"/>
</dbReference>
<evidence type="ECO:0000313" key="8">
    <source>
        <dbReference type="EMBL" id="TDG45570.1"/>
    </source>
</evidence>
<proteinExistence type="predicted"/>
<dbReference type="GO" id="GO:0000064">
    <property type="term" value="F:L-ornithine transmembrane transporter activity"/>
    <property type="evidence" value="ECO:0007669"/>
    <property type="project" value="TreeGrafter"/>
</dbReference>
<dbReference type="Pfam" id="PF13906">
    <property type="entry name" value="AA_permease_C"/>
    <property type="match status" value="1"/>
</dbReference>
<dbReference type="GO" id="GO:0061459">
    <property type="term" value="F:L-arginine transmembrane transporter activity"/>
    <property type="evidence" value="ECO:0007669"/>
    <property type="project" value="TreeGrafter"/>
</dbReference>
<organism evidence="8 9">
    <name type="scientific">Drosophila navojoa</name>
    <name type="common">Fruit fly</name>
    <dbReference type="NCBI Taxonomy" id="7232"/>
    <lineage>
        <taxon>Eukaryota</taxon>
        <taxon>Metazoa</taxon>
        <taxon>Ecdysozoa</taxon>
        <taxon>Arthropoda</taxon>
        <taxon>Hexapoda</taxon>
        <taxon>Insecta</taxon>
        <taxon>Pterygota</taxon>
        <taxon>Neoptera</taxon>
        <taxon>Endopterygota</taxon>
        <taxon>Diptera</taxon>
        <taxon>Brachycera</taxon>
        <taxon>Muscomorpha</taxon>
        <taxon>Ephydroidea</taxon>
        <taxon>Drosophilidae</taxon>
        <taxon>Drosophila</taxon>
    </lineage>
</organism>
<name>A0A484BC52_DRONA</name>
<dbReference type="InterPro" id="IPR002293">
    <property type="entry name" value="AA/rel_permease1"/>
</dbReference>
<dbReference type="Proteomes" id="UP000295192">
    <property type="component" value="Unassembled WGS sequence"/>
</dbReference>
<dbReference type="AlphaFoldDB" id="A0A484BC52"/>
<feature type="transmembrane region" description="Helical" evidence="6">
    <location>
        <begin position="506"/>
        <end position="527"/>
    </location>
</feature>
<dbReference type="PANTHER" id="PTHR43243">
    <property type="entry name" value="INNER MEMBRANE TRANSPORTER YGJI-RELATED"/>
    <property type="match status" value="1"/>
</dbReference>
<evidence type="ECO:0000256" key="5">
    <source>
        <dbReference type="SAM" id="MobiDB-lite"/>
    </source>
</evidence>
<dbReference type="EMBL" id="LSRL02000075">
    <property type="protein sequence ID" value="TDG45570.1"/>
    <property type="molecule type" value="Genomic_DNA"/>
</dbReference>
<dbReference type="OMA" id="DPLHSAK"/>
<feature type="transmembrane region" description="Helical" evidence="6">
    <location>
        <begin position="188"/>
        <end position="209"/>
    </location>
</feature>
<feature type="transmembrane region" description="Helical" evidence="6">
    <location>
        <begin position="161"/>
        <end position="182"/>
    </location>
</feature>
<keyword evidence="2 6" id="KW-0812">Transmembrane</keyword>
<dbReference type="GO" id="GO:0097638">
    <property type="term" value="P:L-arginine import across plasma membrane"/>
    <property type="evidence" value="ECO:0007669"/>
    <property type="project" value="TreeGrafter"/>
</dbReference>
<gene>
    <name evidence="8" type="ORF">AWZ03_008001</name>
</gene>
<accession>A0A484BC52</accession>
<dbReference type="OrthoDB" id="3900342at2759"/>
<feature type="domain" description="Cationic amino acid transporter C-terminal" evidence="7">
    <location>
        <begin position="537"/>
        <end position="581"/>
    </location>
</feature>
<feature type="region of interest" description="Disordered" evidence="5">
    <location>
        <begin position="865"/>
        <end position="898"/>
    </location>
</feature>
<dbReference type="FunFam" id="1.20.1740.10:FF:000010">
    <property type="entry name" value="probable cationic amino acid transporter"/>
    <property type="match status" value="1"/>
</dbReference>
<feature type="transmembrane region" description="Helical" evidence="6">
    <location>
        <begin position="370"/>
        <end position="391"/>
    </location>
</feature>
<feature type="transmembrane region" description="Helical" evidence="6">
    <location>
        <begin position="397"/>
        <end position="418"/>
    </location>
</feature>
<evidence type="ECO:0000313" key="9">
    <source>
        <dbReference type="Proteomes" id="UP000295192"/>
    </source>
</evidence>
<reference evidence="8 9" key="1">
    <citation type="journal article" date="2019" name="J. Hered.">
        <title>An Improved Genome Assembly for Drosophila navojoa, the Basal Species in the mojavensis Cluster.</title>
        <authorList>
            <person name="Vanderlinde T."/>
            <person name="Dupim E.G."/>
            <person name="Nazario-Yepiz N.O."/>
            <person name="Carvalho A.B."/>
        </authorList>
    </citation>
    <scope>NUCLEOTIDE SEQUENCE [LARGE SCALE GENOMIC DNA]</scope>
    <source>
        <strain evidence="8">Navoj_Jal97</strain>
        <tissue evidence="8">Whole organism</tissue>
    </source>
</reference>
<evidence type="ECO:0000259" key="7">
    <source>
        <dbReference type="Pfam" id="PF13906"/>
    </source>
</evidence>
<dbReference type="InterPro" id="IPR029485">
    <property type="entry name" value="CAT_C"/>
</dbReference>
<protein>
    <recommendedName>
        <fullName evidence="7">Cationic amino acid transporter C-terminal domain-containing protein</fullName>
    </recommendedName>
</protein>